<evidence type="ECO:0000313" key="2">
    <source>
        <dbReference type="EMBL" id="BBH50368.1"/>
    </source>
</evidence>
<dbReference type="Proteomes" id="UP000273154">
    <property type="component" value="Chromosome"/>
</dbReference>
<proteinExistence type="predicted"/>
<dbReference type="AlphaFoldDB" id="A0A3G9JY59"/>
<reference evidence="3" key="1">
    <citation type="submission" date="2018-11" db="EMBL/GenBank/DDBJ databases">
        <title>Comparative genomics of Parolsenella catena and Libanicoccus massiliensis: Reclassification of Libanicoccus massiliensis as Parolsenella massiliensis comb. nov.</title>
        <authorList>
            <person name="Sakamoto M."/>
            <person name="Ikeyama N."/>
            <person name="Murakami T."/>
            <person name="Mori H."/>
            <person name="Yuki M."/>
            <person name="Ohkuma M."/>
        </authorList>
    </citation>
    <scope>NUCLEOTIDE SEQUENCE [LARGE SCALE GENOMIC DNA]</scope>
    <source>
        <strain evidence="3">JCM 31932</strain>
    </source>
</reference>
<name>A0A3G9JY59_9ACTN</name>
<evidence type="ECO:0000256" key="1">
    <source>
        <dbReference type="SAM" id="MobiDB-lite"/>
    </source>
</evidence>
<dbReference type="EMBL" id="AP019367">
    <property type="protein sequence ID" value="BBH50368.1"/>
    <property type="molecule type" value="Genomic_DNA"/>
</dbReference>
<accession>A0A3G9JY59</accession>
<gene>
    <name evidence="2" type="ORF">Pcatena_09550</name>
</gene>
<dbReference type="KEGG" id="pcat:Pcatena_09550"/>
<feature type="region of interest" description="Disordered" evidence="1">
    <location>
        <begin position="32"/>
        <end position="52"/>
    </location>
</feature>
<protein>
    <submittedName>
        <fullName evidence="2">Uncharacterized protein</fullName>
    </submittedName>
</protein>
<dbReference type="RefSeq" id="WP_172596378.1">
    <property type="nucleotide sequence ID" value="NZ_AP019367.1"/>
</dbReference>
<dbReference type="GeneID" id="88849736"/>
<organism evidence="2 3">
    <name type="scientific">Parolsenella catena</name>
    <dbReference type="NCBI Taxonomy" id="2003188"/>
    <lineage>
        <taxon>Bacteria</taxon>
        <taxon>Bacillati</taxon>
        <taxon>Actinomycetota</taxon>
        <taxon>Coriobacteriia</taxon>
        <taxon>Coriobacteriales</taxon>
        <taxon>Atopobiaceae</taxon>
        <taxon>Parolsenella</taxon>
    </lineage>
</organism>
<evidence type="ECO:0000313" key="3">
    <source>
        <dbReference type="Proteomes" id="UP000273154"/>
    </source>
</evidence>
<keyword evidence="3" id="KW-1185">Reference proteome</keyword>
<sequence length="52" mass="5558">MVIKENGVCKTFIVDKLTYWCEREGIPFVSVDLDGQGGGPHGTSGKADDESA</sequence>